<dbReference type="SUPFAM" id="SSF48008">
    <property type="entry name" value="GntR ligand-binding domain-like"/>
    <property type="match status" value="1"/>
</dbReference>
<dbReference type="PROSITE" id="PS50949">
    <property type="entry name" value="HTH_GNTR"/>
    <property type="match status" value="1"/>
</dbReference>
<dbReference type="Proteomes" id="UP000054099">
    <property type="component" value="Unassembled WGS sequence"/>
</dbReference>
<dbReference type="EMBL" id="LNQN01000002">
    <property type="protein sequence ID" value="KSU83669.1"/>
    <property type="molecule type" value="Genomic_DNA"/>
</dbReference>
<dbReference type="PANTHER" id="PTHR43537">
    <property type="entry name" value="TRANSCRIPTIONAL REGULATOR, GNTR FAMILY"/>
    <property type="match status" value="1"/>
</dbReference>
<evidence type="ECO:0000256" key="2">
    <source>
        <dbReference type="ARBA" id="ARBA00023125"/>
    </source>
</evidence>
<dbReference type="SMART" id="SM00345">
    <property type="entry name" value="HTH_GNTR"/>
    <property type="match status" value="1"/>
</dbReference>
<evidence type="ECO:0000313" key="5">
    <source>
        <dbReference type="EMBL" id="KSU83669.1"/>
    </source>
</evidence>
<keyword evidence="1" id="KW-0805">Transcription regulation</keyword>
<dbReference type="InterPro" id="IPR000524">
    <property type="entry name" value="Tscrpt_reg_HTH_GntR"/>
</dbReference>
<keyword evidence="3" id="KW-0804">Transcription</keyword>
<dbReference type="InterPro" id="IPR008920">
    <property type="entry name" value="TF_FadR/GntR_C"/>
</dbReference>
<dbReference type="PANTHER" id="PTHR43537:SF54">
    <property type="entry name" value="TRANSCRIPTIONAL REGULATOR, GNTR FAMILY"/>
    <property type="match status" value="1"/>
</dbReference>
<keyword evidence="2" id="KW-0238">DNA-binding</keyword>
<keyword evidence="6" id="KW-1185">Reference proteome</keyword>
<evidence type="ECO:0000313" key="6">
    <source>
        <dbReference type="Proteomes" id="UP000054099"/>
    </source>
</evidence>
<protein>
    <recommendedName>
        <fullName evidence="4">HTH gntR-type domain-containing protein</fullName>
    </recommendedName>
</protein>
<name>A0A0V8J9L7_9BACL</name>
<dbReference type="AlphaFoldDB" id="A0A0V8J9L7"/>
<evidence type="ECO:0000256" key="1">
    <source>
        <dbReference type="ARBA" id="ARBA00023015"/>
    </source>
</evidence>
<feature type="domain" description="HTH gntR-type" evidence="4">
    <location>
        <begin position="6"/>
        <end position="74"/>
    </location>
</feature>
<comment type="caution">
    <text evidence="5">The sequence shown here is derived from an EMBL/GenBank/DDBJ whole genome shotgun (WGS) entry which is preliminary data.</text>
</comment>
<dbReference type="GO" id="GO:0003677">
    <property type="term" value="F:DNA binding"/>
    <property type="evidence" value="ECO:0007669"/>
    <property type="project" value="UniProtKB-KW"/>
</dbReference>
<dbReference type="CDD" id="cd07377">
    <property type="entry name" value="WHTH_GntR"/>
    <property type="match status" value="1"/>
</dbReference>
<dbReference type="InterPro" id="IPR036388">
    <property type="entry name" value="WH-like_DNA-bd_sf"/>
</dbReference>
<accession>A0A0V8J9L7</accession>
<gene>
    <name evidence="5" type="ORF">AS030_14085</name>
</gene>
<organism evidence="5 6">
    <name type="scientific">Fictibacillus enclensis</name>
    <dbReference type="NCBI Taxonomy" id="1017270"/>
    <lineage>
        <taxon>Bacteria</taxon>
        <taxon>Bacillati</taxon>
        <taxon>Bacillota</taxon>
        <taxon>Bacilli</taxon>
        <taxon>Bacillales</taxon>
        <taxon>Fictibacillaceae</taxon>
        <taxon>Fictibacillus</taxon>
    </lineage>
</organism>
<dbReference type="PRINTS" id="PR00035">
    <property type="entry name" value="HTHGNTR"/>
</dbReference>
<dbReference type="SUPFAM" id="SSF46785">
    <property type="entry name" value="Winged helix' DNA-binding domain"/>
    <property type="match status" value="1"/>
</dbReference>
<dbReference type="Pfam" id="PF07729">
    <property type="entry name" value="FCD"/>
    <property type="match status" value="1"/>
</dbReference>
<dbReference type="RefSeq" id="WP_061972507.1">
    <property type="nucleotide sequence ID" value="NZ_FMAV01000002.1"/>
</dbReference>
<dbReference type="Gene3D" id="1.20.120.530">
    <property type="entry name" value="GntR ligand-binding domain-like"/>
    <property type="match status" value="1"/>
</dbReference>
<dbReference type="Pfam" id="PF00392">
    <property type="entry name" value="GntR"/>
    <property type="match status" value="1"/>
</dbReference>
<reference evidence="5 6" key="1">
    <citation type="journal article" date="2014" name="Antonie Van Leeuwenhoek">
        <title>Fictibacillus enclensis sp. nov., isolated from marine sediment.</title>
        <authorList>
            <person name="Dastager S.G."/>
            <person name="Mawlankar R."/>
            <person name="Srinivasan K."/>
            <person name="Tang S.K."/>
            <person name="Lee J.C."/>
            <person name="Ramana V.V."/>
            <person name="Shouche Y.S."/>
        </authorList>
    </citation>
    <scope>NUCLEOTIDE SEQUENCE [LARGE SCALE GENOMIC DNA]</scope>
    <source>
        <strain evidence="5 6">NIO-1003</strain>
    </source>
</reference>
<dbReference type="InterPro" id="IPR036390">
    <property type="entry name" value="WH_DNA-bd_sf"/>
</dbReference>
<sequence>MSGTSEKVYVEIIKKIKSIIEEDDLQAGDKLPSERELTDRLHVGRSSVREALRSLELLGLIETRRGEGTFIKPATGHRLVEVLASFILHDQKARQDLLETKSIIIRDCIELAVQRVRPEDIEYLNVLIREIERTEHDRDVQQLILRFQESVIKLCNNHLLYRLWVELSDYGLSVHQHSFLLHSGECSQLLEHLKNGDSKNVIQLMSQTM</sequence>
<evidence type="ECO:0000259" key="4">
    <source>
        <dbReference type="PROSITE" id="PS50949"/>
    </source>
</evidence>
<dbReference type="InterPro" id="IPR011711">
    <property type="entry name" value="GntR_C"/>
</dbReference>
<dbReference type="GO" id="GO:0003700">
    <property type="term" value="F:DNA-binding transcription factor activity"/>
    <property type="evidence" value="ECO:0007669"/>
    <property type="project" value="InterPro"/>
</dbReference>
<evidence type="ECO:0000256" key="3">
    <source>
        <dbReference type="ARBA" id="ARBA00023163"/>
    </source>
</evidence>
<proteinExistence type="predicted"/>
<dbReference type="Gene3D" id="1.10.10.10">
    <property type="entry name" value="Winged helix-like DNA-binding domain superfamily/Winged helix DNA-binding domain"/>
    <property type="match status" value="1"/>
</dbReference>